<dbReference type="InterPro" id="IPR027417">
    <property type="entry name" value="P-loop_NTPase"/>
</dbReference>
<dbReference type="InterPro" id="IPR017871">
    <property type="entry name" value="ABC_transporter-like_CS"/>
</dbReference>
<gene>
    <name evidence="7" type="ORF">GCM10009640_08030</name>
</gene>
<evidence type="ECO:0000259" key="6">
    <source>
        <dbReference type="PROSITE" id="PS50893"/>
    </source>
</evidence>
<dbReference type="CDD" id="cd03263">
    <property type="entry name" value="ABC_subfamily_A"/>
    <property type="match status" value="1"/>
</dbReference>
<dbReference type="PROSITE" id="PS00211">
    <property type="entry name" value="ABC_TRANSPORTER_1"/>
    <property type="match status" value="1"/>
</dbReference>
<sequence>MRAIEVENLRKAYGASRVVDGVSFDVDEGEVFALLGPNGAGKTTTVEILEGHRRADSGTLSVLGFDPASSPRQFRERIGIVLQEAGFDEDFTVTELLRLQRGYYPRRLDVDDLIAQVGLDEKRTARVKTLSGGQRRRLDLALGLVGAPDMLFLDEPTTGFDPSARRHAWDLVERLRGHGTTVLLTTHYLDEAEHLADRVAVMVAGRIVAMGTPAELTARQRHVVVSFRLPADAPLESLPALGGTPVTDGAAWTLATEHPTAALHALSGWALARGVELPALEVRRPSLEDAYLELVGAELAGEHVGAVPPTVRS</sequence>
<keyword evidence="4 7" id="KW-0067">ATP-binding</keyword>
<dbReference type="SMART" id="SM00382">
    <property type="entry name" value="AAA"/>
    <property type="match status" value="1"/>
</dbReference>
<evidence type="ECO:0000313" key="7">
    <source>
        <dbReference type="EMBL" id="GAA1419742.1"/>
    </source>
</evidence>
<dbReference type="Gene3D" id="3.40.50.300">
    <property type="entry name" value="P-loop containing nucleotide triphosphate hydrolases"/>
    <property type="match status" value="1"/>
</dbReference>
<keyword evidence="2" id="KW-0813">Transport</keyword>
<protein>
    <submittedName>
        <fullName evidence="7">ABC transporter ATP-binding protein</fullName>
    </submittedName>
</protein>
<dbReference type="InterPro" id="IPR003593">
    <property type="entry name" value="AAA+_ATPase"/>
</dbReference>
<dbReference type="InterPro" id="IPR050763">
    <property type="entry name" value="ABC_transporter_ATP-binding"/>
</dbReference>
<dbReference type="Proteomes" id="UP001501266">
    <property type="component" value="Unassembled WGS sequence"/>
</dbReference>
<evidence type="ECO:0000256" key="4">
    <source>
        <dbReference type="ARBA" id="ARBA00022840"/>
    </source>
</evidence>
<reference evidence="7 8" key="1">
    <citation type="journal article" date="2019" name="Int. J. Syst. Evol. Microbiol.">
        <title>The Global Catalogue of Microorganisms (GCM) 10K type strain sequencing project: providing services to taxonomists for standard genome sequencing and annotation.</title>
        <authorList>
            <consortium name="The Broad Institute Genomics Platform"/>
            <consortium name="The Broad Institute Genome Sequencing Center for Infectious Disease"/>
            <person name="Wu L."/>
            <person name="Ma J."/>
        </authorList>
    </citation>
    <scope>NUCLEOTIDE SEQUENCE [LARGE SCALE GENOMIC DNA]</scope>
    <source>
        <strain evidence="7 8">JCM 12398</strain>
    </source>
</reference>
<proteinExistence type="predicted"/>
<keyword evidence="8" id="KW-1185">Reference proteome</keyword>
<organism evidence="7 8">
    <name type="scientific">Agrococcus citreus</name>
    <dbReference type="NCBI Taxonomy" id="84643"/>
    <lineage>
        <taxon>Bacteria</taxon>
        <taxon>Bacillati</taxon>
        <taxon>Actinomycetota</taxon>
        <taxon>Actinomycetes</taxon>
        <taxon>Micrococcales</taxon>
        <taxon>Microbacteriaceae</taxon>
        <taxon>Agrococcus</taxon>
    </lineage>
</organism>
<comment type="caution">
    <text evidence="7">The sequence shown here is derived from an EMBL/GenBank/DDBJ whole genome shotgun (WGS) entry which is preliminary data.</text>
</comment>
<dbReference type="EMBL" id="BAAAKK010000001">
    <property type="protein sequence ID" value="GAA1419742.1"/>
    <property type="molecule type" value="Genomic_DNA"/>
</dbReference>
<name>A0ABN1YPZ7_9MICO</name>
<dbReference type="PANTHER" id="PTHR42711">
    <property type="entry name" value="ABC TRANSPORTER ATP-BINDING PROTEIN"/>
    <property type="match status" value="1"/>
</dbReference>
<dbReference type="RefSeq" id="WP_343917556.1">
    <property type="nucleotide sequence ID" value="NZ_BAAAKK010000001.1"/>
</dbReference>
<dbReference type="Pfam" id="PF00005">
    <property type="entry name" value="ABC_tran"/>
    <property type="match status" value="1"/>
</dbReference>
<evidence type="ECO:0000256" key="5">
    <source>
        <dbReference type="ARBA" id="ARBA00023251"/>
    </source>
</evidence>
<evidence type="ECO:0000313" key="8">
    <source>
        <dbReference type="Proteomes" id="UP001501266"/>
    </source>
</evidence>
<evidence type="ECO:0000256" key="2">
    <source>
        <dbReference type="ARBA" id="ARBA00022448"/>
    </source>
</evidence>
<dbReference type="PROSITE" id="PS50893">
    <property type="entry name" value="ABC_TRANSPORTER_2"/>
    <property type="match status" value="1"/>
</dbReference>
<dbReference type="PANTHER" id="PTHR42711:SF17">
    <property type="entry name" value="ABC TRANSPORTER ATP-BINDING PROTEIN"/>
    <property type="match status" value="1"/>
</dbReference>
<evidence type="ECO:0000256" key="3">
    <source>
        <dbReference type="ARBA" id="ARBA00022741"/>
    </source>
</evidence>
<evidence type="ECO:0000256" key="1">
    <source>
        <dbReference type="ARBA" id="ARBA00004202"/>
    </source>
</evidence>
<dbReference type="InterPro" id="IPR003439">
    <property type="entry name" value="ABC_transporter-like_ATP-bd"/>
</dbReference>
<keyword evidence="3" id="KW-0547">Nucleotide-binding</keyword>
<dbReference type="SUPFAM" id="SSF52540">
    <property type="entry name" value="P-loop containing nucleoside triphosphate hydrolases"/>
    <property type="match status" value="1"/>
</dbReference>
<accession>A0ABN1YPZ7</accession>
<keyword evidence="5" id="KW-0046">Antibiotic resistance</keyword>
<comment type="subcellular location">
    <subcellularLocation>
        <location evidence="1">Cell membrane</location>
        <topology evidence="1">Peripheral membrane protein</topology>
    </subcellularLocation>
</comment>
<dbReference type="GO" id="GO:0005524">
    <property type="term" value="F:ATP binding"/>
    <property type="evidence" value="ECO:0007669"/>
    <property type="project" value="UniProtKB-KW"/>
</dbReference>
<feature type="domain" description="ABC transporter" evidence="6">
    <location>
        <begin position="4"/>
        <end position="229"/>
    </location>
</feature>